<gene>
    <name evidence="3" type="ORF">GCM10009547_17630</name>
</gene>
<dbReference type="InterPro" id="IPR024344">
    <property type="entry name" value="MDMPI_metal-binding"/>
</dbReference>
<evidence type="ECO:0000259" key="1">
    <source>
        <dbReference type="Pfam" id="PF07398"/>
    </source>
</evidence>
<dbReference type="NCBIfam" id="TIGR03083">
    <property type="entry name" value="maleylpyruvate isomerase family mycothiol-dependent enzyme"/>
    <property type="match status" value="1"/>
</dbReference>
<dbReference type="RefSeq" id="WP_344603726.1">
    <property type="nucleotide sequence ID" value="NZ_BAAAHE010000013.1"/>
</dbReference>
<keyword evidence="4" id="KW-1185">Reference proteome</keyword>
<feature type="domain" description="Mycothiol-dependent maleylpyruvate isomerase metal-binding" evidence="2">
    <location>
        <begin position="11"/>
        <end position="126"/>
    </location>
</feature>
<reference evidence="4" key="1">
    <citation type="journal article" date="2019" name="Int. J. Syst. Evol. Microbiol.">
        <title>The Global Catalogue of Microorganisms (GCM) 10K type strain sequencing project: providing services to taxonomists for standard genome sequencing and annotation.</title>
        <authorList>
            <consortium name="The Broad Institute Genomics Platform"/>
            <consortium name="The Broad Institute Genome Sequencing Center for Infectious Disease"/>
            <person name="Wu L."/>
            <person name="Ma J."/>
        </authorList>
    </citation>
    <scope>NUCLEOTIDE SEQUENCE [LARGE SCALE GENOMIC DNA]</scope>
    <source>
        <strain evidence="4">JCM 10671</strain>
    </source>
</reference>
<sequence length="239" mass="25409">MTPAHFVSFFRAEADAFARVLETGDLDAPVPACPDWNLTALTAHLGGIHRWARGAIVTGPGPIEEPDLPSDRDAIVAWFREGADALHETLAAADPQTPCWSFGTDRSVAFWLRRQAHETSVHRWDAEASQGAPGPIDPALAVDGVHEVADMFFPRQVSLGRIPPLTRTLRLTPDEGAPVVFAGDGTASVPPAEADAEVAGPAEALLLLVWGRTVLDDPRLRLGGSRAAAEEVLAQALAP</sequence>
<feature type="domain" description="MDMPI C-terminal" evidence="1">
    <location>
        <begin position="140"/>
        <end position="230"/>
    </location>
</feature>
<dbReference type="InterPro" id="IPR010872">
    <property type="entry name" value="MDMPI_C-term_domain"/>
</dbReference>
<protein>
    <submittedName>
        <fullName evidence="3">Maleylpyruvate isomerase family mycothiol-dependent enzyme</fullName>
    </submittedName>
</protein>
<dbReference type="Proteomes" id="UP001500957">
    <property type="component" value="Unassembled WGS sequence"/>
</dbReference>
<dbReference type="PANTHER" id="PTHR40758:SF1">
    <property type="entry name" value="CONSERVED PROTEIN"/>
    <property type="match status" value="1"/>
</dbReference>
<comment type="caution">
    <text evidence="3">The sequence shown here is derived from an EMBL/GenBank/DDBJ whole genome shotgun (WGS) entry which is preliminary data.</text>
</comment>
<dbReference type="GO" id="GO:0016853">
    <property type="term" value="F:isomerase activity"/>
    <property type="evidence" value="ECO:0007669"/>
    <property type="project" value="UniProtKB-KW"/>
</dbReference>
<evidence type="ECO:0000313" key="4">
    <source>
        <dbReference type="Proteomes" id="UP001500957"/>
    </source>
</evidence>
<dbReference type="EMBL" id="BAAAHE010000013">
    <property type="protein sequence ID" value="GAA0616080.1"/>
    <property type="molecule type" value="Genomic_DNA"/>
</dbReference>
<dbReference type="SUPFAM" id="SSF109854">
    <property type="entry name" value="DinB/YfiT-like putative metalloenzymes"/>
    <property type="match status" value="1"/>
</dbReference>
<evidence type="ECO:0000313" key="3">
    <source>
        <dbReference type="EMBL" id="GAA0616080.1"/>
    </source>
</evidence>
<dbReference type="InterPro" id="IPR034660">
    <property type="entry name" value="DinB/YfiT-like"/>
</dbReference>
<organism evidence="3 4">
    <name type="scientific">Sporichthya brevicatena</name>
    <dbReference type="NCBI Taxonomy" id="171442"/>
    <lineage>
        <taxon>Bacteria</taxon>
        <taxon>Bacillati</taxon>
        <taxon>Actinomycetota</taxon>
        <taxon>Actinomycetes</taxon>
        <taxon>Sporichthyales</taxon>
        <taxon>Sporichthyaceae</taxon>
        <taxon>Sporichthya</taxon>
    </lineage>
</organism>
<dbReference type="Pfam" id="PF07398">
    <property type="entry name" value="MDMPI_C"/>
    <property type="match status" value="1"/>
</dbReference>
<name>A0ABP3RWV5_9ACTN</name>
<keyword evidence="3" id="KW-0413">Isomerase</keyword>
<proteinExistence type="predicted"/>
<accession>A0ABP3RWV5</accession>
<evidence type="ECO:0000259" key="2">
    <source>
        <dbReference type="Pfam" id="PF11716"/>
    </source>
</evidence>
<dbReference type="PANTHER" id="PTHR40758">
    <property type="entry name" value="CONSERVED PROTEIN"/>
    <property type="match status" value="1"/>
</dbReference>
<dbReference type="InterPro" id="IPR017517">
    <property type="entry name" value="Maleyloyr_isom"/>
</dbReference>
<dbReference type="Pfam" id="PF11716">
    <property type="entry name" value="MDMPI_N"/>
    <property type="match status" value="1"/>
</dbReference>